<evidence type="ECO:0000256" key="2">
    <source>
        <dbReference type="SAM" id="SignalP"/>
    </source>
</evidence>
<accession>A0A8J9W7C7</accession>
<sequence>MAVLFYLLVTLYVVNAAPPSQHYPHAVQIQVNPLDYYLDSPQVANYYQQEPRPGNSNAAPNNAPARLELVDPDSEVELIPGAQQPQQPPQQNPVAPNIPGLIPGQRVFIVHMPVPGIRPGTIGGYQPVYVVAAAPQPNAGNAYPGYQNPVLLGPSGQPISPVYGYQTTANGVQGSPNYLLGPPVNRPFHLSYQEPVAYQPIQKDQGSVQQGAVRLSQLVALQGQQPQTTNEAKQNNEGASNTEPQSARQVTLESKEQTQNVRPSQSQRKV</sequence>
<reference evidence="3" key="1">
    <citation type="submission" date="2021-12" db="EMBL/GenBank/DDBJ databases">
        <authorList>
            <person name="Martin H S."/>
        </authorList>
    </citation>
    <scope>NUCLEOTIDE SEQUENCE</scope>
</reference>
<evidence type="ECO:0000313" key="4">
    <source>
        <dbReference type="Proteomes" id="UP000838878"/>
    </source>
</evidence>
<protein>
    <submittedName>
        <fullName evidence="3">Uncharacterized protein</fullName>
    </submittedName>
</protein>
<feature type="chain" id="PRO_5035456198" evidence="2">
    <location>
        <begin position="17"/>
        <end position="270"/>
    </location>
</feature>
<feature type="region of interest" description="Disordered" evidence="1">
    <location>
        <begin position="223"/>
        <end position="270"/>
    </location>
</feature>
<proteinExistence type="predicted"/>
<feature type="signal peptide" evidence="2">
    <location>
        <begin position="1"/>
        <end position="16"/>
    </location>
</feature>
<dbReference type="OrthoDB" id="7427608at2759"/>
<feature type="non-terminal residue" evidence="3">
    <location>
        <position position="270"/>
    </location>
</feature>
<gene>
    <name evidence="3" type="ORF">BINO364_LOCUS13315</name>
</gene>
<evidence type="ECO:0000256" key="1">
    <source>
        <dbReference type="SAM" id="MobiDB-lite"/>
    </source>
</evidence>
<dbReference type="EMBL" id="OV170227">
    <property type="protein sequence ID" value="CAH0728052.1"/>
    <property type="molecule type" value="Genomic_DNA"/>
</dbReference>
<organism evidence="3 4">
    <name type="scientific">Brenthis ino</name>
    <name type="common">lesser marbled fritillary</name>
    <dbReference type="NCBI Taxonomy" id="405034"/>
    <lineage>
        <taxon>Eukaryota</taxon>
        <taxon>Metazoa</taxon>
        <taxon>Ecdysozoa</taxon>
        <taxon>Arthropoda</taxon>
        <taxon>Hexapoda</taxon>
        <taxon>Insecta</taxon>
        <taxon>Pterygota</taxon>
        <taxon>Neoptera</taxon>
        <taxon>Endopterygota</taxon>
        <taxon>Lepidoptera</taxon>
        <taxon>Glossata</taxon>
        <taxon>Ditrysia</taxon>
        <taxon>Papilionoidea</taxon>
        <taxon>Nymphalidae</taxon>
        <taxon>Heliconiinae</taxon>
        <taxon>Argynnini</taxon>
        <taxon>Brenthis</taxon>
    </lineage>
</organism>
<name>A0A8J9W7C7_9NEOP</name>
<evidence type="ECO:0000313" key="3">
    <source>
        <dbReference type="EMBL" id="CAH0728052.1"/>
    </source>
</evidence>
<dbReference type="AlphaFoldDB" id="A0A8J9W7C7"/>
<dbReference type="Proteomes" id="UP000838878">
    <property type="component" value="Chromosome 7"/>
</dbReference>
<keyword evidence="2" id="KW-0732">Signal</keyword>
<keyword evidence="4" id="KW-1185">Reference proteome</keyword>